<dbReference type="FunFam" id="3.40.50.1240:FF:000029">
    <property type="entry name" value="Phosphoglycerate mutase-like protein 4"/>
    <property type="match status" value="1"/>
</dbReference>
<dbReference type="PANTHER" id="PTHR48100:SF34">
    <property type="entry name" value="PHOSPHOGLYCERATE MUTASE-LIKE PROTEIN 4"/>
    <property type="match status" value="1"/>
</dbReference>
<evidence type="ECO:0000256" key="3">
    <source>
        <dbReference type="PIRSR" id="PIRSR613078-2"/>
    </source>
</evidence>
<dbReference type="InterPro" id="IPR029033">
    <property type="entry name" value="His_PPase_superfam"/>
</dbReference>
<evidence type="ECO:0000313" key="5">
    <source>
        <dbReference type="RefSeq" id="XP_010268713.1"/>
    </source>
</evidence>
<dbReference type="PANTHER" id="PTHR48100">
    <property type="entry name" value="BROAD-SPECIFICITY PHOSPHATASE YOR283W-RELATED"/>
    <property type="match status" value="1"/>
</dbReference>
<dbReference type="OMA" id="TEWNVAR"/>
<comment type="similarity">
    <text evidence="1">Belongs to the phosphoglycerate mutase family.</text>
</comment>
<dbReference type="FunCoup" id="A0A1U8ALQ6">
    <property type="interactions" value="1563"/>
</dbReference>
<sequence>MIANAIPANIPLIYLRKPSHLRFKVVWCSNSFSLGKNKEIAGGSGGVERDFLAFHRSTHLFKMADSTVENSNSRFSANLSSSIPSSYLESLSLQSDCNGGSGFGTVPPDYAEIIVVRHGETMWNADGRIQGHLDVELNEVGRQQAAAVADRLSKEYKISAIYSSDLKRALETAQIIAGKCGSVEVIQDPGLRERHLGDLQGVVYHEAAKLKPKAFQAFISHKTNQEIPGGGESLDQLHQRCTSTLERIGRKHKGDRVVVVAHGGVIRSFYKRAVPKGPSSGKILNTSVSVFHLSDREGWLIKSWGDVSHLSQTGFLQNAFGGDKNSG</sequence>
<dbReference type="InterPro" id="IPR050275">
    <property type="entry name" value="PGM_Phosphatase"/>
</dbReference>
<dbReference type="KEGG" id="nnu:104605586"/>
<dbReference type="SMART" id="SM00855">
    <property type="entry name" value="PGAM"/>
    <property type="match status" value="1"/>
</dbReference>
<dbReference type="Proteomes" id="UP000189703">
    <property type="component" value="Unplaced"/>
</dbReference>
<dbReference type="Gene3D" id="3.40.50.1240">
    <property type="entry name" value="Phosphoglycerate mutase-like"/>
    <property type="match status" value="1"/>
</dbReference>
<gene>
    <name evidence="5" type="primary">LOC104605586</name>
</gene>
<feature type="active site" description="Proton donor/acceptor" evidence="2">
    <location>
        <position position="193"/>
    </location>
</feature>
<dbReference type="OrthoDB" id="354304at2759"/>
<evidence type="ECO:0000256" key="2">
    <source>
        <dbReference type="PIRSR" id="PIRSR613078-1"/>
    </source>
</evidence>
<dbReference type="CDD" id="cd07067">
    <property type="entry name" value="HP_PGM_like"/>
    <property type="match status" value="1"/>
</dbReference>
<feature type="binding site" evidence="3">
    <location>
        <begin position="117"/>
        <end position="124"/>
    </location>
    <ligand>
        <name>substrate</name>
    </ligand>
</feature>
<dbReference type="GO" id="GO:0016791">
    <property type="term" value="F:phosphatase activity"/>
    <property type="evidence" value="ECO:0000318"/>
    <property type="project" value="GO_Central"/>
</dbReference>
<accession>A0A1U8ALQ6</accession>
<organism evidence="4 5">
    <name type="scientific">Nelumbo nucifera</name>
    <name type="common">Sacred lotus</name>
    <dbReference type="NCBI Taxonomy" id="4432"/>
    <lineage>
        <taxon>Eukaryota</taxon>
        <taxon>Viridiplantae</taxon>
        <taxon>Streptophyta</taxon>
        <taxon>Embryophyta</taxon>
        <taxon>Tracheophyta</taxon>
        <taxon>Spermatophyta</taxon>
        <taxon>Magnoliopsida</taxon>
        <taxon>Proteales</taxon>
        <taxon>Nelumbonaceae</taxon>
        <taxon>Nelumbo</taxon>
    </lineage>
</organism>
<dbReference type="InterPro" id="IPR001345">
    <property type="entry name" value="PG/BPGM_mutase_AS"/>
</dbReference>
<keyword evidence="4" id="KW-1185">Reference proteome</keyword>
<dbReference type="AlphaFoldDB" id="A0A1U8ALQ6"/>
<dbReference type="GeneID" id="104605586"/>
<evidence type="ECO:0000313" key="4">
    <source>
        <dbReference type="Proteomes" id="UP000189703"/>
    </source>
</evidence>
<dbReference type="GO" id="GO:0005737">
    <property type="term" value="C:cytoplasm"/>
    <property type="evidence" value="ECO:0000318"/>
    <property type="project" value="GO_Central"/>
</dbReference>
<dbReference type="InParanoid" id="A0A1U8ALQ6"/>
<reference evidence="5" key="1">
    <citation type="submission" date="2025-08" db="UniProtKB">
        <authorList>
            <consortium name="RefSeq"/>
        </authorList>
    </citation>
    <scope>IDENTIFICATION</scope>
</reference>
<proteinExistence type="inferred from homology"/>
<dbReference type="InterPro" id="IPR013078">
    <property type="entry name" value="His_Pase_superF_clade-1"/>
</dbReference>
<dbReference type="eggNOG" id="KOG0235">
    <property type="taxonomic scope" value="Eukaryota"/>
</dbReference>
<evidence type="ECO:0000256" key="1">
    <source>
        <dbReference type="ARBA" id="ARBA00038362"/>
    </source>
</evidence>
<name>A0A1U8ALQ6_NELNU</name>
<dbReference type="SUPFAM" id="SSF53254">
    <property type="entry name" value="Phosphoglycerate mutase-like"/>
    <property type="match status" value="1"/>
</dbReference>
<feature type="active site" description="Tele-phosphohistidine intermediate" evidence="2">
    <location>
        <position position="118"/>
    </location>
</feature>
<dbReference type="PROSITE" id="PS00175">
    <property type="entry name" value="PG_MUTASE"/>
    <property type="match status" value="1"/>
</dbReference>
<dbReference type="STRING" id="4432.A0A1U8ALQ6"/>
<feature type="binding site" evidence="3">
    <location>
        <position position="168"/>
    </location>
    <ligand>
        <name>substrate</name>
    </ligand>
</feature>
<dbReference type="RefSeq" id="XP_010268713.1">
    <property type="nucleotide sequence ID" value="XM_010270411.2"/>
</dbReference>
<dbReference type="Pfam" id="PF00300">
    <property type="entry name" value="His_Phos_1"/>
    <property type="match status" value="1"/>
</dbReference>
<protein>
    <submittedName>
        <fullName evidence="5">Phosphoglycerate mutase-like protein 4 isoform X1</fullName>
    </submittedName>
</protein>